<organism evidence="2">
    <name type="scientific">Oryza punctata</name>
    <name type="common">Red rice</name>
    <dbReference type="NCBI Taxonomy" id="4537"/>
    <lineage>
        <taxon>Eukaryota</taxon>
        <taxon>Viridiplantae</taxon>
        <taxon>Streptophyta</taxon>
        <taxon>Embryophyta</taxon>
        <taxon>Tracheophyta</taxon>
        <taxon>Spermatophyta</taxon>
        <taxon>Magnoliopsida</taxon>
        <taxon>Liliopsida</taxon>
        <taxon>Poales</taxon>
        <taxon>Poaceae</taxon>
        <taxon>BOP clade</taxon>
        <taxon>Oryzoideae</taxon>
        <taxon>Oryzeae</taxon>
        <taxon>Oryzinae</taxon>
        <taxon>Oryza</taxon>
    </lineage>
</organism>
<keyword evidence="3" id="KW-1185">Reference proteome</keyword>
<dbReference type="AlphaFoldDB" id="A0A0E0KGA6"/>
<accession>A0A0E0KGA6</accession>
<protein>
    <submittedName>
        <fullName evidence="2">Uncharacterized protein</fullName>
    </submittedName>
</protein>
<sequence length="107" mass="11352">MDPTSGLITFDSLRQNAPLLGLDGMSDDNLRGMLTNSEFSWSGSAPTSWTSPAGGSMTSSPRPNTSGFIKALLIGSRISNLLACSEWWQDVSRARTTPLVVAFAAEA</sequence>
<dbReference type="Gramene" id="OPUNC03G23790.1">
    <property type="protein sequence ID" value="OPUNC03G23790.1"/>
    <property type="gene ID" value="OPUNC03G23790"/>
</dbReference>
<dbReference type="HOGENOM" id="CLU_2214235_0_0_1"/>
<evidence type="ECO:0000256" key="1">
    <source>
        <dbReference type="SAM" id="MobiDB-lite"/>
    </source>
</evidence>
<evidence type="ECO:0000313" key="3">
    <source>
        <dbReference type="Proteomes" id="UP000026962"/>
    </source>
</evidence>
<name>A0A0E0KGA6_ORYPU</name>
<proteinExistence type="predicted"/>
<reference evidence="2" key="2">
    <citation type="submission" date="2018-05" db="EMBL/GenBank/DDBJ databases">
        <title>OpunRS2 (Oryza punctata Reference Sequence Version 2).</title>
        <authorList>
            <person name="Zhang J."/>
            <person name="Kudrna D."/>
            <person name="Lee S."/>
            <person name="Talag J."/>
            <person name="Welchert J."/>
            <person name="Wing R.A."/>
        </authorList>
    </citation>
    <scope>NUCLEOTIDE SEQUENCE [LARGE SCALE GENOMIC DNA]</scope>
</reference>
<reference evidence="2" key="1">
    <citation type="submission" date="2015-04" db="UniProtKB">
        <authorList>
            <consortium name="EnsemblPlants"/>
        </authorList>
    </citation>
    <scope>IDENTIFICATION</scope>
</reference>
<feature type="region of interest" description="Disordered" evidence="1">
    <location>
        <begin position="41"/>
        <end position="62"/>
    </location>
</feature>
<evidence type="ECO:0000313" key="2">
    <source>
        <dbReference type="EnsemblPlants" id="OPUNC03G23790.1"/>
    </source>
</evidence>
<dbReference type="EnsemblPlants" id="OPUNC03G23790.1">
    <property type="protein sequence ID" value="OPUNC03G23790.1"/>
    <property type="gene ID" value="OPUNC03G23790"/>
</dbReference>
<dbReference type="Proteomes" id="UP000026962">
    <property type="component" value="Chromosome 3"/>
</dbReference>